<feature type="compositionally biased region" description="Low complexity" evidence="4">
    <location>
        <begin position="1312"/>
        <end position="1336"/>
    </location>
</feature>
<feature type="compositionally biased region" description="Basic and acidic residues" evidence="4">
    <location>
        <begin position="1395"/>
        <end position="1417"/>
    </location>
</feature>
<feature type="compositionally biased region" description="Low complexity" evidence="4">
    <location>
        <begin position="1535"/>
        <end position="1549"/>
    </location>
</feature>
<feature type="compositionally biased region" description="Polar residues" evidence="4">
    <location>
        <begin position="178"/>
        <end position="197"/>
    </location>
</feature>
<dbReference type="InterPro" id="IPR050989">
    <property type="entry name" value="Rap1_Ran_GAP"/>
</dbReference>
<dbReference type="PANTHER" id="PTHR15711">
    <property type="entry name" value="RAP GTPASE-ACTIVATING PROTEIN"/>
    <property type="match status" value="1"/>
</dbReference>
<dbReference type="InterPro" id="IPR035974">
    <property type="entry name" value="Rap/Ran-GAP_sf"/>
</dbReference>
<dbReference type="SMART" id="SM00228">
    <property type="entry name" value="PDZ"/>
    <property type="match status" value="1"/>
</dbReference>
<evidence type="ECO:0000256" key="3">
    <source>
        <dbReference type="ARBA" id="ARBA00023054"/>
    </source>
</evidence>
<feature type="region of interest" description="Disordered" evidence="4">
    <location>
        <begin position="504"/>
        <end position="537"/>
    </location>
</feature>
<feature type="compositionally biased region" description="Low complexity" evidence="4">
    <location>
        <begin position="1288"/>
        <end position="1303"/>
    </location>
</feature>
<dbReference type="Proteomes" id="UP000735302">
    <property type="component" value="Unassembled WGS sequence"/>
</dbReference>
<dbReference type="Gene3D" id="3.30.1120.160">
    <property type="match status" value="1"/>
</dbReference>
<gene>
    <name evidence="7" type="ORF">PoB_007577200</name>
</gene>
<dbReference type="GO" id="GO:0051056">
    <property type="term" value="P:regulation of small GTPase mediated signal transduction"/>
    <property type="evidence" value="ECO:0007669"/>
    <property type="project" value="InterPro"/>
</dbReference>
<feature type="compositionally biased region" description="Polar residues" evidence="4">
    <location>
        <begin position="1672"/>
        <end position="1689"/>
    </location>
</feature>
<feature type="compositionally biased region" description="Polar residues" evidence="4">
    <location>
        <begin position="8"/>
        <end position="17"/>
    </location>
</feature>
<protein>
    <submittedName>
        <fullName evidence="7">Signal-induced proliferation-associated 1-like protein 1</fullName>
    </submittedName>
</protein>
<evidence type="ECO:0000256" key="4">
    <source>
        <dbReference type="SAM" id="MobiDB-lite"/>
    </source>
</evidence>
<feature type="region of interest" description="Disordered" evidence="4">
    <location>
        <begin position="1648"/>
        <end position="1707"/>
    </location>
</feature>
<dbReference type="Pfam" id="PF02145">
    <property type="entry name" value="Rap_GAP"/>
    <property type="match status" value="1"/>
</dbReference>
<evidence type="ECO:0000256" key="2">
    <source>
        <dbReference type="ARBA" id="ARBA00022553"/>
    </source>
</evidence>
<proteinExistence type="predicted"/>
<feature type="compositionally biased region" description="Polar residues" evidence="4">
    <location>
        <begin position="1425"/>
        <end position="1435"/>
    </location>
</feature>
<feature type="compositionally biased region" description="Gly residues" evidence="4">
    <location>
        <begin position="79"/>
        <end position="95"/>
    </location>
</feature>
<dbReference type="Gene3D" id="2.30.42.10">
    <property type="match status" value="1"/>
</dbReference>
<feature type="compositionally biased region" description="Low complexity" evidence="4">
    <location>
        <begin position="1764"/>
        <end position="1789"/>
    </location>
</feature>
<feature type="region of interest" description="Disordered" evidence="4">
    <location>
        <begin position="1"/>
        <end position="112"/>
    </location>
</feature>
<dbReference type="EMBL" id="BLXT01008461">
    <property type="protein sequence ID" value="GFO49267.1"/>
    <property type="molecule type" value="Genomic_DNA"/>
</dbReference>
<feature type="compositionally biased region" description="Low complexity" evidence="4">
    <location>
        <begin position="225"/>
        <end position="235"/>
    </location>
</feature>
<keyword evidence="2" id="KW-0597">Phosphoprotein</keyword>
<feature type="region of interest" description="Disordered" evidence="4">
    <location>
        <begin position="157"/>
        <end position="244"/>
    </location>
</feature>
<keyword evidence="1" id="KW-0343">GTPase activation</keyword>
<dbReference type="SUPFAM" id="SSF111347">
    <property type="entry name" value="Rap/Ran-GAP"/>
    <property type="match status" value="2"/>
</dbReference>
<feature type="compositionally biased region" description="Acidic residues" evidence="4">
    <location>
        <begin position="523"/>
        <end position="533"/>
    </location>
</feature>
<feature type="compositionally biased region" description="Basic and acidic residues" evidence="4">
    <location>
        <begin position="1557"/>
        <end position="1570"/>
    </location>
</feature>
<reference evidence="7 8" key="1">
    <citation type="journal article" date="2021" name="Elife">
        <title>Chloroplast acquisition without the gene transfer in kleptoplastic sea slugs, Plakobranchus ocellatus.</title>
        <authorList>
            <person name="Maeda T."/>
            <person name="Takahashi S."/>
            <person name="Yoshida T."/>
            <person name="Shimamura S."/>
            <person name="Takaki Y."/>
            <person name="Nagai Y."/>
            <person name="Toyoda A."/>
            <person name="Suzuki Y."/>
            <person name="Arimoto A."/>
            <person name="Ishii H."/>
            <person name="Satoh N."/>
            <person name="Nishiyama T."/>
            <person name="Hasebe M."/>
            <person name="Maruyama T."/>
            <person name="Minagawa J."/>
            <person name="Obokata J."/>
            <person name="Shigenobu S."/>
        </authorList>
    </citation>
    <scope>NUCLEOTIDE SEQUENCE [LARGE SCALE GENOMIC DNA]</scope>
</reference>
<accession>A0AAV4DZ06</accession>
<dbReference type="PROSITE" id="PS50085">
    <property type="entry name" value="RAPGAP"/>
    <property type="match status" value="1"/>
</dbReference>
<dbReference type="CDD" id="cd06745">
    <property type="entry name" value="PDZ_SIPA1-like"/>
    <property type="match status" value="1"/>
</dbReference>
<feature type="region of interest" description="Disordered" evidence="4">
    <location>
        <begin position="1732"/>
        <end position="1807"/>
    </location>
</feature>
<dbReference type="Gene3D" id="3.40.50.11210">
    <property type="entry name" value="Rap/Ran-GAP"/>
    <property type="match status" value="1"/>
</dbReference>
<evidence type="ECO:0000313" key="8">
    <source>
        <dbReference type="Proteomes" id="UP000735302"/>
    </source>
</evidence>
<dbReference type="Pfam" id="PF21022">
    <property type="entry name" value="Rap-GAP_dimer"/>
    <property type="match status" value="1"/>
</dbReference>
<feature type="domain" description="PDZ" evidence="6">
    <location>
        <begin position="1162"/>
        <end position="1238"/>
    </location>
</feature>
<feature type="compositionally biased region" description="Polar residues" evidence="4">
    <location>
        <begin position="504"/>
        <end position="517"/>
    </location>
</feature>
<dbReference type="GO" id="GO:0005737">
    <property type="term" value="C:cytoplasm"/>
    <property type="evidence" value="ECO:0007669"/>
    <property type="project" value="TreeGrafter"/>
</dbReference>
<keyword evidence="3" id="KW-0175">Coiled coil</keyword>
<dbReference type="Pfam" id="PF00595">
    <property type="entry name" value="PDZ"/>
    <property type="match status" value="1"/>
</dbReference>
<dbReference type="PANTHER" id="PTHR15711:SF22">
    <property type="entry name" value="RAP-GAP DOMAIN-CONTAINING PROTEIN"/>
    <property type="match status" value="1"/>
</dbReference>
<dbReference type="GO" id="GO:0005096">
    <property type="term" value="F:GTPase activator activity"/>
    <property type="evidence" value="ECO:0007669"/>
    <property type="project" value="UniProtKB-KW"/>
</dbReference>
<sequence>MATGGQIPASSLTGGPSNNNNNINTLDLVRQRAHKAAQFYQQQQQQQQMEYSNSEDVSPPAKSSSSLSHHQHNAQLNAGRGGYSENGNDRGGGVPQQGYNIGWASSSGSTGGGGYTNITRVLSDDTFDTAMAPPTSNSFYRAKMRAGIIDMRSSYNERIGSGGGSRSRAKTFHGPHMNSRSRTQTYAIDSKHSSGVSQQQQQEQPKVSGHSQNYNDHPHNQHNFQQSHHPLHQPQQPAPQKPARTYAVNRAMLQRSSSEIEVDSLEQDALFPSGGPASLGAFPTVIGGGGGSGLHREYGSTSSLDVLGTSSDNFFSLVSEYRQSQQLAQALDQRSPAPPGLHQLLQGRLGAASSEPQIQAKGGGGSEGGGAGAGSSIRFLNGSGGTPAPAPASDRDIDLQGDDADFGGKSGKTKSKHKDRKQRAKSITGEGSASILKKLRGKVDSEFPNTKSEEKGVVTEDFSSRMDERTRRRAFVHFDCQSVGVDLLKVIHQRLTAGSMKNNITTGASAASGQRSSMAPDKEDPDLLAETDEGDGKSNDLVLSCPFFRNELGGEDERTVSLTKLTAHKRVSNAISVPLSVSAMSSKFQGRHPACCGVAILDSSPSPSGQILPPLVSHRGHVIEYVDHGAYYYRHFFYNHDHQNMFGTDEALGPVAISVRREKVDLDERANNLGRAEYGTAQYRIICRTSELTTLRGCVLEEAIPSRLSSSRGIPIKDVLELVVPEVQLSCLRQAVAGHKTCEQLLKLDEQGLTTLRGCVLEEAIPSRLSSSRGIPIKDVLELVVPEVQLSCLRQAVAGHKTCEQLLKLDEQGISNTYKVGIMYCKANQSSEEEMYNNETGGPALEEFLSLVSQRVRLKGFEKYRAGLDCKTDTTGEYSCYTTFNNNEIMFHVSTMLPFSRNNKQQLLRKRHIGNDIVTIVFQEPGALPFTPQTVRSQFQHVFIIIRVNNPNTDGARYSIAITRSKDVPPFGPPIPENCSFKKTQEFVDFLLAKIINAENAAHKSDKFRTMATRTRQEYLKDLATNYITSTPIDSGSKLSKFGLGSGRKKEKPKQKVVPDMFAKGALVWEVQIEDMGTASQVECLLAIAADTIVLVEETNNDVIFTIPCSTVIGWTPQPSSLRLYFGSGECLLLRPLSGEAEDMQEIIVRLQAVTNGTETSKMVLKRNGLGQLGFHIQSEGIVTDVEPYGFAWEAGLRKGSRLVEICKVATTTLSHDQIVDLLRTSAVVKVVVVPPMEDGSPRGFISQSSKRISTSQMALNSIGAAEELLSASSPDSPPVCPRGDNNLSTMTSSAPSLSSNNPGKFSPPAPQHQQQQQLQHHQQQQHQYHQPQYSQPNPPADASPRIRPHHGYSDSTLSSGRSSDDGRNAAPVGGSGQGHHSRQESADLYGSLRSSHESHGSSGEEPHSRNNSHDSSDYAMSGVSARSRSSQHNQPILRRSERVLGNSTDISMDSSLYGTSSSVAGGSGAGGGLAKRQFATMEYNSGIPATGNIAMELLKQTQNTKYLLGHGGSGGQGAASLAGPGGIANPGSASNLSQISEGSSSGSSQYAHAGRLSKDEAMPRRKEGASRPAKPVMKKGYTEPPTSSPRATRRNLSGMASEESLSSRLRPGVINQKLKNQMARADFQEELMRLIDPDLTEKDLVAFKSRASQPRKPSRLQRTLSDESLHNSKGGSSEQLDDSASQRLSPRAVTDLASARQRSKSTVDNRVPILESAAALDWSKLVNVASKAVDEPDGPSQHGSRHNEYDEDDSPPPRPPSPQMSIAMSSSPSSMSTSYASATTTPQQRITELEQKVSKLTQQLDQ</sequence>
<evidence type="ECO:0000259" key="6">
    <source>
        <dbReference type="PROSITE" id="PS50106"/>
    </source>
</evidence>
<comment type="caution">
    <text evidence="7">The sequence shown here is derived from an EMBL/GenBank/DDBJ whole genome shotgun (WGS) entry which is preliminary data.</text>
</comment>
<evidence type="ECO:0000313" key="7">
    <source>
        <dbReference type="EMBL" id="GFO49267.1"/>
    </source>
</evidence>
<dbReference type="FunFam" id="3.40.50.11210:FF:000002">
    <property type="entry name" value="Signal-induced proliferation-associated 1-like protein 1"/>
    <property type="match status" value="1"/>
</dbReference>
<name>A0AAV4DZ06_9GAST</name>
<dbReference type="InterPro" id="IPR000331">
    <property type="entry name" value="Rap/Ran_GAP_dom"/>
</dbReference>
<feature type="domain" description="Rap-GAP" evidence="5">
    <location>
        <begin position="806"/>
        <end position="1023"/>
    </location>
</feature>
<dbReference type="SUPFAM" id="SSF50156">
    <property type="entry name" value="PDZ domain-like"/>
    <property type="match status" value="1"/>
</dbReference>
<feature type="compositionally biased region" description="Gly residues" evidence="4">
    <location>
        <begin position="361"/>
        <end position="373"/>
    </location>
</feature>
<evidence type="ECO:0000259" key="5">
    <source>
        <dbReference type="PROSITE" id="PS50085"/>
    </source>
</evidence>
<dbReference type="InterPro" id="IPR001478">
    <property type="entry name" value="PDZ"/>
</dbReference>
<feature type="non-terminal residue" evidence="7">
    <location>
        <position position="1807"/>
    </location>
</feature>
<keyword evidence="8" id="KW-1185">Reference proteome</keyword>
<dbReference type="InterPro" id="IPR036034">
    <property type="entry name" value="PDZ_sf"/>
</dbReference>
<feature type="compositionally biased region" description="Low complexity" evidence="4">
    <location>
        <begin position="41"/>
        <end position="68"/>
    </location>
</feature>
<feature type="region of interest" description="Disordered" evidence="4">
    <location>
        <begin position="350"/>
        <end position="433"/>
    </location>
</feature>
<evidence type="ECO:0000256" key="1">
    <source>
        <dbReference type="ARBA" id="ARBA00022468"/>
    </source>
</evidence>
<dbReference type="PROSITE" id="PS50106">
    <property type="entry name" value="PDZ"/>
    <property type="match status" value="1"/>
</dbReference>
<feature type="compositionally biased region" description="Basic residues" evidence="4">
    <location>
        <begin position="411"/>
        <end position="424"/>
    </location>
</feature>
<feature type="region of interest" description="Disordered" evidence="4">
    <location>
        <begin position="1533"/>
        <end position="1613"/>
    </location>
</feature>
<feature type="region of interest" description="Disordered" evidence="4">
    <location>
        <begin position="1269"/>
        <end position="1441"/>
    </location>
</feature>
<organism evidence="7 8">
    <name type="scientific">Plakobranchus ocellatus</name>
    <dbReference type="NCBI Taxonomy" id="259542"/>
    <lineage>
        <taxon>Eukaryota</taxon>
        <taxon>Metazoa</taxon>
        <taxon>Spiralia</taxon>
        <taxon>Lophotrochozoa</taxon>
        <taxon>Mollusca</taxon>
        <taxon>Gastropoda</taxon>
        <taxon>Heterobranchia</taxon>
        <taxon>Euthyneura</taxon>
        <taxon>Panpulmonata</taxon>
        <taxon>Sacoglossa</taxon>
        <taxon>Placobranchoidea</taxon>
        <taxon>Plakobranchidae</taxon>
        <taxon>Plakobranchus</taxon>
    </lineage>
</organism>